<evidence type="ECO:0000256" key="5">
    <source>
        <dbReference type="ARBA" id="ARBA00023136"/>
    </source>
</evidence>
<feature type="compositionally biased region" description="Basic and acidic residues" evidence="7">
    <location>
        <begin position="176"/>
        <end position="191"/>
    </location>
</feature>
<dbReference type="Pfam" id="PF04515">
    <property type="entry name" value="Choline_transpo"/>
    <property type="match status" value="1"/>
</dbReference>
<comment type="similarity">
    <text evidence="2 6">Belongs to the CTL (choline transporter-like) family.</text>
</comment>
<feature type="transmembrane region" description="Helical" evidence="6">
    <location>
        <begin position="548"/>
        <end position="569"/>
    </location>
</feature>
<dbReference type="PANTHER" id="PTHR12385:SF88">
    <property type="entry name" value="CHOLINE TRANSPORTER-LIKE PROTEIN CTL1"/>
    <property type="match status" value="1"/>
</dbReference>
<feature type="compositionally biased region" description="Basic and acidic residues" evidence="7">
    <location>
        <begin position="130"/>
        <end position="151"/>
    </location>
</feature>
<feature type="region of interest" description="Disordered" evidence="7">
    <location>
        <begin position="86"/>
        <end position="287"/>
    </location>
</feature>
<gene>
    <name evidence="8" type="ORF">IMSHALPRED_007759</name>
</gene>
<feature type="transmembrane region" description="Helical" evidence="6">
    <location>
        <begin position="369"/>
        <end position="389"/>
    </location>
</feature>
<dbReference type="OrthoDB" id="420519at2759"/>
<feature type="transmembrane region" description="Helical" evidence="6">
    <location>
        <begin position="488"/>
        <end position="509"/>
    </location>
</feature>
<evidence type="ECO:0000256" key="1">
    <source>
        <dbReference type="ARBA" id="ARBA00004141"/>
    </source>
</evidence>
<dbReference type="InterPro" id="IPR007603">
    <property type="entry name" value="Choline_transptr-like"/>
</dbReference>
<evidence type="ECO:0000313" key="9">
    <source>
        <dbReference type="Proteomes" id="UP000664534"/>
    </source>
</evidence>
<name>A0A8H3FQM0_9LECA</name>
<organism evidence="8 9">
    <name type="scientific">Imshaugia aleurites</name>
    <dbReference type="NCBI Taxonomy" id="172621"/>
    <lineage>
        <taxon>Eukaryota</taxon>
        <taxon>Fungi</taxon>
        <taxon>Dikarya</taxon>
        <taxon>Ascomycota</taxon>
        <taxon>Pezizomycotina</taxon>
        <taxon>Lecanoromycetes</taxon>
        <taxon>OSLEUM clade</taxon>
        <taxon>Lecanoromycetidae</taxon>
        <taxon>Lecanorales</taxon>
        <taxon>Lecanorineae</taxon>
        <taxon>Parmeliaceae</taxon>
        <taxon>Imshaugia</taxon>
    </lineage>
</organism>
<keyword evidence="9" id="KW-1185">Reference proteome</keyword>
<evidence type="ECO:0000256" key="3">
    <source>
        <dbReference type="ARBA" id="ARBA00022692"/>
    </source>
</evidence>
<feature type="transmembrane region" description="Helical" evidence="6">
    <location>
        <begin position="463"/>
        <end position="481"/>
    </location>
</feature>
<dbReference type="EMBL" id="CAJPDT010000051">
    <property type="protein sequence ID" value="CAF9928849.1"/>
    <property type="molecule type" value="Genomic_DNA"/>
</dbReference>
<evidence type="ECO:0000256" key="6">
    <source>
        <dbReference type="RuleBase" id="RU368066"/>
    </source>
</evidence>
<feature type="transmembrane region" description="Helical" evidence="6">
    <location>
        <begin position="409"/>
        <end position="426"/>
    </location>
</feature>
<dbReference type="GO" id="GO:0022857">
    <property type="term" value="F:transmembrane transporter activity"/>
    <property type="evidence" value="ECO:0007669"/>
    <property type="project" value="UniProtKB-UniRule"/>
</dbReference>
<accession>A0A8H3FQM0</accession>
<dbReference type="Proteomes" id="UP000664534">
    <property type="component" value="Unassembled WGS sequence"/>
</dbReference>
<comment type="function">
    <text evidence="6">Probably involved in transport through the plasma membrane.</text>
</comment>
<keyword evidence="5 6" id="KW-0472">Membrane</keyword>
<dbReference type="AlphaFoldDB" id="A0A8H3FQM0"/>
<evidence type="ECO:0000256" key="7">
    <source>
        <dbReference type="SAM" id="MobiDB-lite"/>
    </source>
</evidence>
<comment type="subcellular location">
    <subcellularLocation>
        <location evidence="6">Cell membrane</location>
        <topology evidence="6">Multi-pass membrane protein</topology>
    </subcellularLocation>
    <subcellularLocation>
        <location evidence="1">Membrane</location>
        <topology evidence="1">Multi-pass membrane protein</topology>
    </subcellularLocation>
</comment>
<sequence length="775" mass="84643">MFSEYASRFLAQSQSRVGLRTPEEPPKNPLQRPRRQEQASSRYPSSRSYLQRPALGNPYQASASQFSQFPFASRAAAPNAPLFYSATDQFREEDDEEEHEREVADFYALQKSRRQFGGSHLEESSEADDDGGRDSGLEESGDGRALEDRGYKRGGGIKSSWVGDKARGRGRGARTVKLDRDDGTRLPRARSEGSSNSKVGMVDVGLESTTRGSLDGLDRDNPPDDLAIEIPQDDDPPSVQQFRKAPTTPFDPVSPFLPQETNSADMHGRPHPPESESSSTPPTVSYPVEEPPRHDAFWGSLYLISLAALFASFLLVYLHTVAPSLKHPLGDTVYTTLHASYHLLAIDTLVAVVVSLLWLAVLRSYVRPLVYMILVAVPVILFSFFLYPLIASYRGQYHGASIQDKAMRWFAFIPGALALVWAFSVYKGRHSMGKAISILEFCCKILAANPGLLLVGFATLGGVIVWSWVWMAMFTRVFLGGHLSNAKAFFIIDASTWWLGAFFVLIYLWTLGVLSGIQRATTAATVSQWYFHRLTIPSPTSREVINAAFSHATTTLFGTICLSSLLALVIRLPFLILPRRVLALVGLCSYTVIPSSIATITNPLTLTYGAIHSQSLTTSSRALARLSFLAPNAPQSANFRARNSIPRTPLHSYTLSLLLLRATRLITSLALGFGGWVSTARSLTLTNAEGAPGSTVKGSLYAYVVGLIAAAIGWGVLGAMDGVVAGVVDAVVVCWGSEVSRGQGEVRYCREAEWLFGDDPAAVDAEAEGFLGERR</sequence>
<evidence type="ECO:0000256" key="2">
    <source>
        <dbReference type="ARBA" id="ARBA00007168"/>
    </source>
</evidence>
<reference evidence="8" key="1">
    <citation type="submission" date="2021-03" db="EMBL/GenBank/DDBJ databases">
        <authorList>
            <person name="Tagirdzhanova G."/>
        </authorList>
    </citation>
    <scope>NUCLEOTIDE SEQUENCE</scope>
</reference>
<keyword evidence="4 6" id="KW-1133">Transmembrane helix</keyword>
<feature type="transmembrane region" description="Helical" evidence="6">
    <location>
        <begin position="581"/>
        <end position="600"/>
    </location>
</feature>
<comment type="caution">
    <text evidence="8">The sequence shown here is derived from an EMBL/GenBank/DDBJ whole genome shotgun (WGS) entry which is preliminary data.</text>
</comment>
<feature type="transmembrane region" description="Helical" evidence="6">
    <location>
        <begin position="339"/>
        <end position="362"/>
    </location>
</feature>
<dbReference type="PANTHER" id="PTHR12385">
    <property type="entry name" value="CHOLINE TRANSPORTER-LIKE (SLC FAMILY 44)"/>
    <property type="match status" value="1"/>
</dbReference>
<feature type="region of interest" description="Disordered" evidence="7">
    <location>
        <begin position="1"/>
        <end position="56"/>
    </location>
</feature>
<protein>
    <recommendedName>
        <fullName evidence="6">Protein PNS1</fullName>
    </recommendedName>
</protein>
<proteinExistence type="inferred from homology"/>
<feature type="compositionally biased region" description="Polar residues" evidence="7">
    <location>
        <begin position="38"/>
        <end position="49"/>
    </location>
</feature>
<evidence type="ECO:0000256" key="4">
    <source>
        <dbReference type="ARBA" id="ARBA00022989"/>
    </source>
</evidence>
<keyword evidence="3 6" id="KW-0812">Transmembrane</keyword>
<feature type="transmembrane region" description="Helical" evidence="6">
    <location>
        <begin position="700"/>
        <end position="720"/>
    </location>
</feature>
<feature type="transmembrane region" description="Helical" evidence="6">
    <location>
        <begin position="301"/>
        <end position="319"/>
    </location>
</feature>
<dbReference type="GO" id="GO:0005886">
    <property type="term" value="C:plasma membrane"/>
    <property type="evidence" value="ECO:0007669"/>
    <property type="project" value="UniProtKB-SubCell"/>
</dbReference>
<evidence type="ECO:0000313" key="8">
    <source>
        <dbReference type="EMBL" id="CAF9928849.1"/>
    </source>
</evidence>
<feature type="compositionally biased region" description="Low complexity" evidence="7">
    <location>
        <begin position="275"/>
        <end position="287"/>
    </location>
</feature>
<feature type="transmembrane region" description="Helical" evidence="6">
    <location>
        <begin position="658"/>
        <end position="679"/>
    </location>
</feature>